<evidence type="ECO:0000313" key="1">
    <source>
        <dbReference type="EMBL" id="AKN38783.1"/>
    </source>
</evidence>
<dbReference type="EMBL" id="KP795615">
    <property type="protein sequence ID" value="AKN38783.1"/>
    <property type="molecule type" value="Genomic_DNA"/>
</dbReference>
<name>A0A0H3ZQX3_VIBSP</name>
<reference evidence="1" key="1">
    <citation type="journal article" date="2015" name="MBio">
        <title>Eco-Evolutionary Dynamics of Episomes among Ecologically Cohesive Bacterial Populations.</title>
        <authorList>
            <person name="Xue H."/>
            <person name="Cordero O.X."/>
            <person name="Camas F.M."/>
            <person name="Trimble W."/>
            <person name="Meyer F."/>
            <person name="Guglielmini J."/>
            <person name="Rocha E.P."/>
            <person name="Polz M.F."/>
        </authorList>
    </citation>
    <scope>NUCLEOTIDE SEQUENCE</scope>
    <source>
        <strain evidence="1">5S_22</strain>
    </source>
</reference>
<accession>A0A0H3ZQX3</accession>
<sequence>MLYFKLVRSSANALTNFPYSYALRQGKIRKRIKTTKN</sequence>
<dbReference type="AlphaFoldDB" id="A0A0H3ZQX3"/>
<proteinExistence type="predicted"/>
<protein>
    <submittedName>
        <fullName evidence="1">Uncharacterized protein</fullName>
    </submittedName>
</protein>
<organism evidence="1">
    <name type="scientific">Vibrio splendidus</name>
    <dbReference type="NCBI Taxonomy" id="29497"/>
    <lineage>
        <taxon>Bacteria</taxon>
        <taxon>Pseudomonadati</taxon>
        <taxon>Pseudomonadota</taxon>
        <taxon>Gammaproteobacteria</taxon>
        <taxon>Vibrionales</taxon>
        <taxon>Vibrionaceae</taxon>
        <taxon>Vibrio</taxon>
    </lineage>
</organism>